<feature type="compositionally biased region" description="Low complexity" evidence="9">
    <location>
        <begin position="393"/>
        <end position="404"/>
    </location>
</feature>
<dbReference type="Gene3D" id="3.40.50.300">
    <property type="entry name" value="P-loop containing nucleotide triphosphate hydrolases"/>
    <property type="match status" value="1"/>
</dbReference>
<evidence type="ECO:0000256" key="3">
    <source>
        <dbReference type="ARBA" id="ARBA00005043"/>
    </source>
</evidence>
<dbReference type="InterPro" id="IPR008728">
    <property type="entry name" value="Elongator_complex_protein_4"/>
</dbReference>
<evidence type="ECO:0000256" key="6">
    <source>
        <dbReference type="ARBA" id="ARBA00022490"/>
    </source>
</evidence>
<comment type="caution">
    <text evidence="10">The sequence shown here is derived from an EMBL/GenBank/DDBJ whole genome shotgun (WGS) entry which is preliminary data.</text>
</comment>
<evidence type="ECO:0000256" key="2">
    <source>
        <dbReference type="ARBA" id="ARBA00004496"/>
    </source>
</evidence>
<sequence length="433" mass="47415">MSSFIRNVSNKLGATLPCPVGFHPSLYNGLPTASTGISSLDDVIGGGIPISSSFIIDEDADSSYARLVLRYWIAQGISSGQNVIVVGSSLDENGDPKEIVEHLMSLDQDLEDSAAQDETTQSAAPCPNESDSENDEKLKTSDSRRMKIAWRYESMKKHQAEAESSQMKAHCYQFNLSKTLRLSADQRSRVHCIDVVDYDSYNTVINALNDIIHKISKKNKQQHNSASFRIAMQSFGSPGWPSQGQTANIFSFLLGLKQVLQKTAAVATLTFPGLQYPVKLRKMLPWTVDCYMSLESFAGDEASQAAFPNHQGAANFIRLPSAGSLLPPATKLSVLRGLGGTSYGARIDSNLGFKLGRRKGFRIEMMGLGLDLDSQATAGTSDQRPEKSDVKFESSSTQEFSSKSKVFKVKSKVRFGEPSQDQSKVKDLGNIEW</sequence>
<dbReference type="Proteomes" id="UP001153365">
    <property type="component" value="Unassembled WGS sequence"/>
</dbReference>
<dbReference type="GO" id="GO:0033588">
    <property type="term" value="C:elongator holoenzyme complex"/>
    <property type="evidence" value="ECO:0007669"/>
    <property type="project" value="InterPro"/>
</dbReference>
<keyword evidence="8" id="KW-0539">Nucleus</keyword>
<dbReference type="PANTHER" id="PTHR12896:SF1">
    <property type="entry name" value="ELONGATOR COMPLEX PROTEIN 4"/>
    <property type="match status" value="1"/>
</dbReference>
<evidence type="ECO:0000256" key="5">
    <source>
        <dbReference type="ARBA" id="ARBA00020265"/>
    </source>
</evidence>
<dbReference type="InterPro" id="IPR027417">
    <property type="entry name" value="P-loop_NTPase"/>
</dbReference>
<evidence type="ECO:0000256" key="8">
    <source>
        <dbReference type="ARBA" id="ARBA00023242"/>
    </source>
</evidence>
<gene>
    <name evidence="10" type="ORF">PPACK8108_LOCUS22708</name>
</gene>
<comment type="pathway">
    <text evidence="3">tRNA modification; 5-methoxycarbonylmethyl-2-thiouridine-tRNA biosynthesis.</text>
</comment>
<dbReference type="CDD" id="cd19494">
    <property type="entry name" value="Elp4"/>
    <property type="match status" value="1"/>
</dbReference>
<keyword evidence="6" id="KW-0963">Cytoplasm</keyword>
<dbReference type="PANTHER" id="PTHR12896">
    <property type="entry name" value="PAX6 NEIGHBOR PROTEIN PAXNEB"/>
    <property type="match status" value="1"/>
</dbReference>
<organism evidence="10 11">
    <name type="scientific">Phakopsora pachyrhizi</name>
    <name type="common">Asian soybean rust disease fungus</name>
    <dbReference type="NCBI Taxonomy" id="170000"/>
    <lineage>
        <taxon>Eukaryota</taxon>
        <taxon>Fungi</taxon>
        <taxon>Dikarya</taxon>
        <taxon>Basidiomycota</taxon>
        <taxon>Pucciniomycotina</taxon>
        <taxon>Pucciniomycetes</taxon>
        <taxon>Pucciniales</taxon>
        <taxon>Phakopsoraceae</taxon>
        <taxon>Phakopsora</taxon>
    </lineage>
</organism>
<dbReference type="EMBL" id="CALTRL010005917">
    <property type="protein sequence ID" value="CAH7687853.1"/>
    <property type="molecule type" value="Genomic_DNA"/>
</dbReference>
<evidence type="ECO:0000256" key="1">
    <source>
        <dbReference type="ARBA" id="ARBA00004123"/>
    </source>
</evidence>
<keyword evidence="7" id="KW-0819">tRNA processing</keyword>
<protein>
    <recommendedName>
        <fullName evidence="5">Elongator complex protein 4</fullName>
    </recommendedName>
</protein>
<evidence type="ECO:0000256" key="9">
    <source>
        <dbReference type="SAM" id="MobiDB-lite"/>
    </source>
</evidence>
<evidence type="ECO:0000313" key="11">
    <source>
        <dbReference type="Proteomes" id="UP001153365"/>
    </source>
</evidence>
<evidence type="ECO:0000256" key="4">
    <source>
        <dbReference type="ARBA" id="ARBA00007573"/>
    </source>
</evidence>
<proteinExistence type="inferred from homology"/>
<dbReference type="GO" id="GO:0002098">
    <property type="term" value="P:tRNA wobble uridine modification"/>
    <property type="evidence" value="ECO:0007669"/>
    <property type="project" value="InterPro"/>
</dbReference>
<comment type="subcellular location">
    <subcellularLocation>
        <location evidence="2">Cytoplasm</location>
    </subcellularLocation>
    <subcellularLocation>
        <location evidence="1">Nucleus</location>
    </subcellularLocation>
</comment>
<reference evidence="10" key="1">
    <citation type="submission" date="2022-06" db="EMBL/GenBank/DDBJ databases">
        <authorList>
            <consortium name="SYNGENTA / RWTH Aachen University"/>
        </authorList>
    </citation>
    <scope>NUCLEOTIDE SEQUENCE</scope>
</reference>
<accession>A0AAV0BQH2</accession>
<evidence type="ECO:0000313" key="10">
    <source>
        <dbReference type="EMBL" id="CAH7687853.1"/>
    </source>
</evidence>
<comment type="similarity">
    <text evidence="4">Belongs to the ELP4 family.</text>
</comment>
<dbReference type="GO" id="GO:0008023">
    <property type="term" value="C:transcription elongation factor complex"/>
    <property type="evidence" value="ECO:0007669"/>
    <property type="project" value="TreeGrafter"/>
</dbReference>
<keyword evidence="11" id="KW-1185">Reference proteome</keyword>
<feature type="region of interest" description="Disordered" evidence="9">
    <location>
        <begin position="375"/>
        <end position="404"/>
    </location>
</feature>
<dbReference type="GO" id="GO:0005737">
    <property type="term" value="C:cytoplasm"/>
    <property type="evidence" value="ECO:0007669"/>
    <property type="project" value="UniProtKB-SubCell"/>
</dbReference>
<feature type="compositionally biased region" description="Basic and acidic residues" evidence="9">
    <location>
        <begin position="383"/>
        <end position="392"/>
    </location>
</feature>
<name>A0AAV0BQH2_PHAPC</name>
<dbReference type="Pfam" id="PF05625">
    <property type="entry name" value="PAXNEB"/>
    <property type="match status" value="1"/>
</dbReference>
<evidence type="ECO:0000256" key="7">
    <source>
        <dbReference type="ARBA" id="ARBA00022694"/>
    </source>
</evidence>
<dbReference type="AlphaFoldDB" id="A0AAV0BQH2"/>
<feature type="region of interest" description="Disordered" evidence="9">
    <location>
        <begin position="111"/>
        <end position="142"/>
    </location>
</feature>